<name>A0ABN9QXE0_9DINO</name>
<evidence type="ECO:0000313" key="3">
    <source>
        <dbReference type="Proteomes" id="UP001189429"/>
    </source>
</evidence>
<dbReference type="Proteomes" id="UP001189429">
    <property type="component" value="Unassembled WGS sequence"/>
</dbReference>
<accession>A0ABN9QXE0</accession>
<feature type="region of interest" description="Disordered" evidence="1">
    <location>
        <begin position="159"/>
        <end position="183"/>
    </location>
</feature>
<evidence type="ECO:0000313" key="2">
    <source>
        <dbReference type="EMBL" id="CAK0809861.1"/>
    </source>
</evidence>
<keyword evidence="3" id="KW-1185">Reference proteome</keyword>
<reference evidence="2" key="1">
    <citation type="submission" date="2023-10" db="EMBL/GenBank/DDBJ databases">
        <authorList>
            <person name="Chen Y."/>
            <person name="Shah S."/>
            <person name="Dougan E. K."/>
            <person name="Thang M."/>
            <person name="Chan C."/>
        </authorList>
    </citation>
    <scope>NUCLEOTIDE SEQUENCE [LARGE SCALE GENOMIC DNA]</scope>
</reference>
<organism evidence="2 3">
    <name type="scientific">Prorocentrum cordatum</name>
    <dbReference type="NCBI Taxonomy" id="2364126"/>
    <lineage>
        <taxon>Eukaryota</taxon>
        <taxon>Sar</taxon>
        <taxon>Alveolata</taxon>
        <taxon>Dinophyceae</taxon>
        <taxon>Prorocentrales</taxon>
        <taxon>Prorocentraceae</taxon>
        <taxon>Prorocentrum</taxon>
    </lineage>
</organism>
<comment type="caution">
    <text evidence="2">The sequence shown here is derived from an EMBL/GenBank/DDBJ whole genome shotgun (WGS) entry which is preliminary data.</text>
</comment>
<proteinExistence type="predicted"/>
<sequence length="197" mass="20713">MFAPAPKFAERGPGPSFVAKRPGSLTVLRQALHSLSDDEGFTRSEGDRVLIHCFADRRGPSHPSSLGRMEWILAGLGVCFKQVESPPQDSLLQTVALSRGPEPDPPPPPLSAQCRNAGQEIAHENKNGASMISLRFARISWIGAGPATGGAFGAAPGALSASKGGGGEAPSADPRQPRGPPRRIRLARLAGHRLDMC</sequence>
<gene>
    <name evidence="2" type="ORF">PCOR1329_LOCUS14995</name>
</gene>
<dbReference type="EMBL" id="CAUYUJ010004503">
    <property type="protein sequence ID" value="CAK0809861.1"/>
    <property type="molecule type" value="Genomic_DNA"/>
</dbReference>
<protein>
    <submittedName>
        <fullName evidence="2">Uncharacterized protein</fullName>
    </submittedName>
</protein>
<evidence type="ECO:0000256" key="1">
    <source>
        <dbReference type="SAM" id="MobiDB-lite"/>
    </source>
</evidence>